<dbReference type="Proteomes" id="UP001234989">
    <property type="component" value="Chromosome 2"/>
</dbReference>
<reference evidence="1" key="1">
    <citation type="submission" date="2023-08" db="EMBL/GenBank/DDBJ databases">
        <title>A de novo genome assembly of Solanum verrucosum Schlechtendal, a Mexican diploid species geographically isolated from the other diploid A-genome species in potato relatives.</title>
        <authorList>
            <person name="Hosaka K."/>
        </authorList>
    </citation>
    <scope>NUCLEOTIDE SEQUENCE</scope>
    <source>
        <tissue evidence="1">Young leaves</tissue>
    </source>
</reference>
<proteinExistence type="predicted"/>
<gene>
    <name evidence="1" type="ORF">MTR67_007380</name>
</gene>
<accession>A0AAF0Q388</accession>
<name>A0AAF0Q388_SOLVR</name>
<organism evidence="1 2">
    <name type="scientific">Solanum verrucosum</name>
    <dbReference type="NCBI Taxonomy" id="315347"/>
    <lineage>
        <taxon>Eukaryota</taxon>
        <taxon>Viridiplantae</taxon>
        <taxon>Streptophyta</taxon>
        <taxon>Embryophyta</taxon>
        <taxon>Tracheophyta</taxon>
        <taxon>Spermatophyta</taxon>
        <taxon>Magnoliopsida</taxon>
        <taxon>eudicotyledons</taxon>
        <taxon>Gunneridae</taxon>
        <taxon>Pentapetalae</taxon>
        <taxon>asterids</taxon>
        <taxon>lamiids</taxon>
        <taxon>Solanales</taxon>
        <taxon>Solanaceae</taxon>
        <taxon>Solanoideae</taxon>
        <taxon>Solaneae</taxon>
        <taxon>Solanum</taxon>
    </lineage>
</organism>
<dbReference type="EMBL" id="CP133613">
    <property type="protein sequence ID" value="WMV13995.1"/>
    <property type="molecule type" value="Genomic_DNA"/>
</dbReference>
<protein>
    <submittedName>
        <fullName evidence="1">Uncharacterized protein</fullName>
    </submittedName>
</protein>
<keyword evidence="2" id="KW-1185">Reference proteome</keyword>
<sequence>MLYIVMHPESA</sequence>
<evidence type="ECO:0000313" key="2">
    <source>
        <dbReference type="Proteomes" id="UP001234989"/>
    </source>
</evidence>
<evidence type="ECO:0000313" key="1">
    <source>
        <dbReference type="EMBL" id="WMV13995.1"/>
    </source>
</evidence>